<keyword evidence="1" id="KW-0547">Nucleotide-binding</keyword>
<reference evidence="8" key="1">
    <citation type="journal article" date="2019" name="Int. J. Syst. Evol. Microbiol.">
        <title>The Global Catalogue of Microorganisms (GCM) 10K type strain sequencing project: providing services to taxonomists for standard genome sequencing and annotation.</title>
        <authorList>
            <consortium name="The Broad Institute Genomics Platform"/>
            <consortium name="The Broad Institute Genome Sequencing Center for Infectious Disease"/>
            <person name="Wu L."/>
            <person name="Ma J."/>
        </authorList>
    </citation>
    <scope>NUCLEOTIDE SEQUENCE [LARGE SCALE GENOMIC DNA]</scope>
    <source>
        <strain evidence="8">KCTC 32255</strain>
    </source>
</reference>
<evidence type="ECO:0000256" key="3">
    <source>
        <dbReference type="ARBA" id="ARBA00023186"/>
    </source>
</evidence>
<dbReference type="SUPFAM" id="SSF90002">
    <property type="entry name" value="Hypothetical protein YjiA, C-terminal domain"/>
    <property type="match status" value="1"/>
</dbReference>
<keyword evidence="2" id="KW-0378">Hydrolase</keyword>
<evidence type="ECO:0000313" key="7">
    <source>
        <dbReference type="EMBL" id="MFC6870813.1"/>
    </source>
</evidence>
<dbReference type="Pfam" id="PF02492">
    <property type="entry name" value="cobW"/>
    <property type="match status" value="1"/>
</dbReference>
<accession>A0ABW2C8E8</accession>
<feature type="domain" description="CobW C-terminal" evidence="6">
    <location>
        <begin position="236"/>
        <end position="327"/>
    </location>
</feature>
<evidence type="ECO:0000256" key="5">
    <source>
        <dbReference type="ARBA" id="ARBA00049117"/>
    </source>
</evidence>
<gene>
    <name evidence="7" type="ORF">ACFQGD_27150</name>
</gene>
<dbReference type="InterPro" id="IPR051316">
    <property type="entry name" value="Zinc-reg_GTPase_activator"/>
</dbReference>
<dbReference type="InterPro" id="IPR036627">
    <property type="entry name" value="CobW-likC_sf"/>
</dbReference>
<dbReference type="Proteomes" id="UP001596337">
    <property type="component" value="Unassembled WGS sequence"/>
</dbReference>
<comment type="caution">
    <text evidence="7">The sequence shown here is derived from an EMBL/GenBank/DDBJ whole genome shotgun (WGS) entry which is preliminary data.</text>
</comment>
<sequence>MRWRGRFGAVPTPVVIVTGFLGSGKTTLLNHLLHNDDGVRIGVIVNDFGSVNIDAMLVAGQVDAMVSLDNGCLCCAVDASGMDAMLTKLTQPDSDIDVVVIEASGLAEPRDLLRLVLASEEADISPGGLVEVVDAAEFEATRAEFPQLDQHLAVADLVVLNKIDRVDDAARDRLIDTVRGLSDGAPVVPTAHGRIDPRLLFDPPEHPRPDDGQLSFDELLREDLGTDCADHLHAAFESVEFRTDEPLDPRQLMGLLSDPPAGVYRVKGCVHFGVPGHGQKFWIHVVGGFIQVSRDDWRRDEQPRTELVVIGASVDASEVLARLRACEVGGSCALDEQSMLGVLRYVDA</sequence>
<keyword evidence="8" id="KW-1185">Reference proteome</keyword>
<dbReference type="InterPro" id="IPR003495">
    <property type="entry name" value="CobW/HypB/UreG_nucleotide-bd"/>
</dbReference>
<dbReference type="EMBL" id="JBHSXX010000001">
    <property type="protein sequence ID" value="MFC6870813.1"/>
    <property type="molecule type" value="Genomic_DNA"/>
</dbReference>
<dbReference type="SUPFAM" id="SSF52540">
    <property type="entry name" value="P-loop containing nucleoside triphosphate hydrolases"/>
    <property type="match status" value="1"/>
</dbReference>
<proteinExistence type="inferred from homology"/>
<evidence type="ECO:0000256" key="1">
    <source>
        <dbReference type="ARBA" id="ARBA00022741"/>
    </source>
</evidence>
<comment type="similarity">
    <text evidence="4">Belongs to the SIMIBI class G3E GTPase family. ZNG1 subfamily.</text>
</comment>
<name>A0ABW2C8E8_9PSEU</name>
<dbReference type="PANTHER" id="PTHR13748">
    <property type="entry name" value="COBW-RELATED"/>
    <property type="match status" value="1"/>
</dbReference>
<protein>
    <submittedName>
        <fullName evidence="7">CobW family GTP-binding protein</fullName>
    </submittedName>
</protein>
<organism evidence="7 8">
    <name type="scientific">Haloechinothrix salitolerans</name>
    <dbReference type="NCBI Taxonomy" id="926830"/>
    <lineage>
        <taxon>Bacteria</taxon>
        <taxon>Bacillati</taxon>
        <taxon>Actinomycetota</taxon>
        <taxon>Actinomycetes</taxon>
        <taxon>Pseudonocardiales</taxon>
        <taxon>Pseudonocardiaceae</taxon>
        <taxon>Haloechinothrix</taxon>
    </lineage>
</organism>
<dbReference type="Pfam" id="PF07683">
    <property type="entry name" value="CobW_C"/>
    <property type="match status" value="1"/>
</dbReference>
<evidence type="ECO:0000259" key="6">
    <source>
        <dbReference type="SMART" id="SM00833"/>
    </source>
</evidence>
<evidence type="ECO:0000256" key="4">
    <source>
        <dbReference type="ARBA" id="ARBA00034320"/>
    </source>
</evidence>
<dbReference type="CDD" id="cd03112">
    <property type="entry name" value="CobW-like"/>
    <property type="match status" value="1"/>
</dbReference>
<evidence type="ECO:0000313" key="8">
    <source>
        <dbReference type="Proteomes" id="UP001596337"/>
    </source>
</evidence>
<comment type="catalytic activity">
    <reaction evidence="5">
        <text>GTP + H2O = GDP + phosphate + H(+)</text>
        <dbReference type="Rhea" id="RHEA:19669"/>
        <dbReference type="ChEBI" id="CHEBI:15377"/>
        <dbReference type="ChEBI" id="CHEBI:15378"/>
        <dbReference type="ChEBI" id="CHEBI:37565"/>
        <dbReference type="ChEBI" id="CHEBI:43474"/>
        <dbReference type="ChEBI" id="CHEBI:58189"/>
    </reaction>
    <physiologicalReaction direction="left-to-right" evidence="5">
        <dbReference type="Rhea" id="RHEA:19670"/>
    </physiologicalReaction>
</comment>
<dbReference type="Gene3D" id="3.40.50.300">
    <property type="entry name" value="P-loop containing nucleotide triphosphate hydrolases"/>
    <property type="match status" value="1"/>
</dbReference>
<evidence type="ECO:0000256" key="2">
    <source>
        <dbReference type="ARBA" id="ARBA00022801"/>
    </source>
</evidence>
<dbReference type="InterPro" id="IPR027417">
    <property type="entry name" value="P-loop_NTPase"/>
</dbReference>
<dbReference type="PANTHER" id="PTHR13748:SF62">
    <property type="entry name" value="COBW DOMAIN-CONTAINING PROTEIN"/>
    <property type="match status" value="1"/>
</dbReference>
<keyword evidence="3" id="KW-0143">Chaperone</keyword>
<dbReference type="RefSeq" id="WP_390183581.1">
    <property type="nucleotide sequence ID" value="NZ_BAABLA010000020.1"/>
</dbReference>
<dbReference type="Gene3D" id="3.30.1220.10">
    <property type="entry name" value="CobW-like, C-terminal domain"/>
    <property type="match status" value="1"/>
</dbReference>
<dbReference type="SMART" id="SM00833">
    <property type="entry name" value="CobW_C"/>
    <property type="match status" value="1"/>
</dbReference>
<dbReference type="InterPro" id="IPR011629">
    <property type="entry name" value="CobW-like_C"/>
</dbReference>